<name>A0A5B6WX06_9ROSI</name>
<organism evidence="1 2">
    <name type="scientific">Gossypium australe</name>
    <dbReference type="NCBI Taxonomy" id="47621"/>
    <lineage>
        <taxon>Eukaryota</taxon>
        <taxon>Viridiplantae</taxon>
        <taxon>Streptophyta</taxon>
        <taxon>Embryophyta</taxon>
        <taxon>Tracheophyta</taxon>
        <taxon>Spermatophyta</taxon>
        <taxon>Magnoliopsida</taxon>
        <taxon>eudicotyledons</taxon>
        <taxon>Gunneridae</taxon>
        <taxon>Pentapetalae</taxon>
        <taxon>rosids</taxon>
        <taxon>malvids</taxon>
        <taxon>Malvales</taxon>
        <taxon>Malvaceae</taxon>
        <taxon>Malvoideae</taxon>
        <taxon>Gossypium</taxon>
    </lineage>
</organism>
<keyword evidence="2" id="KW-1185">Reference proteome</keyword>
<dbReference type="EMBL" id="SMMG02000001">
    <property type="protein sequence ID" value="KAA3486018.1"/>
    <property type="molecule type" value="Genomic_DNA"/>
</dbReference>
<proteinExistence type="predicted"/>
<evidence type="ECO:0000313" key="2">
    <source>
        <dbReference type="Proteomes" id="UP000325315"/>
    </source>
</evidence>
<dbReference type="AlphaFoldDB" id="A0A5B6WX06"/>
<evidence type="ECO:0000313" key="1">
    <source>
        <dbReference type="EMBL" id="KAA3486018.1"/>
    </source>
</evidence>
<sequence>MTFPHISKIFVLGGTIHPEQNMSRNVGKSEHQRYPKMELGKRIYQAFALMYPGVSLDINNMSDTAADSESPFEQDMCMEDSQDFEDDQDCNLSFDLLRMKQILPYKESAEIVSLGEENEVKIGACIAPETKRDLIELLQEFKDVFAWSYQDMLELNIDIVVHRLPIKEECKPVQ</sequence>
<gene>
    <name evidence="1" type="ORF">EPI10_029981</name>
</gene>
<protein>
    <submittedName>
        <fullName evidence="1">Uncharacterized protein</fullName>
    </submittedName>
</protein>
<accession>A0A5B6WX06</accession>
<dbReference type="Proteomes" id="UP000325315">
    <property type="component" value="Unassembled WGS sequence"/>
</dbReference>
<reference evidence="2" key="1">
    <citation type="journal article" date="2019" name="Plant Biotechnol. J.">
        <title>Genome sequencing of the Australian wild diploid species Gossypium australe highlights disease resistance and delayed gland morphogenesis.</title>
        <authorList>
            <person name="Cai Y."/>
            <person name="Cai X."/>
            <person name="Wang Q."/>
            <person name="Wang P."/>
            <person name="Zhang Y."/>
            <person name="Cai C."/>
            <person name="Xu Y."/>
            <person name="Wang K."/>
            <person name="Zhou Z."/>
            <person name="Wang C."/>
            <person name="Geng S."/>
            <person name="Li B."/>
            <person name="Dong Q."/>
            <person name="Hou Y."/>
            <person name="Wang H."/>
            <person name="Ai P."/>
            <person name="Liu Z."/>
            <person name="Yi F."/>
            <person name="Sun M."/>
            <person name="An G."/>
            <person name="Cheng J."/>
            <person name="Zhang Y."/>
            <person name="Shi Q."/>
            <person name="Xie Y."/>
            <person name="Shi X."/>
            <person name="Chang Y."/>
            <person name="Huang F."/>
            <person name="Chen Y."/>
            <person name="Hong S."/>
            <person name="Mi L."/>
            <person name="Sun Q."/>
            <person name="Zhang L."/>
            <person name="Zhou B."/>
            <person name="Peng R."/>
            <person name="Zhang X."/>
            <person name="Liu F."/>
        </authorList>
    </citation>
    <scope>NUCLEOTIDE SEQUENCE [LARGE SCALE GENOMIC DNA]</scope>
    <source>
        <strain evidence="2">cv. PA1801</strain>
    </source>
</reference>
<comment type="caution">
    <text evidence="1">The sequence shown here is derived from an EMBL/GenBank/DDBJ whole genome shotgun (WGS) entry which is preliminary data.</text>
</comment>
<dbReference type="OrthoDB" id="1743187at2759"/>